<dbReference type="EMBL" id="ASPP01021799">
    <property type="protein sequence ID" value="ETO12033.1"/>
    <property type="molecule type" value="Genomic_DNA"/>
</dbReference>
<keyword evidence="1" id="KW-1133">Transmembrane helix</keyword>
<dbReference type="Proteomes" id="UP000023152">
    <property type="component" value="Unassembled WGS sequence"/>
</dbReference>
<name>X6MDD2_RETFI</name>
<gene>
    <name evidence="2" type="ORF">RFI_25343</name>
</gene>
<sequence>MFKFHRYDYKSYKLSLSLKKYDSSVINSKNCCNLNKQKFTLHMDYLSLFTDLSKIFFFKHTRSNNNQIWDWIWKFFFPKLVYFHSINFFVLGFVNYSLFGLILFAKFAQSAGYFHITFCQQLNSIKLLYLWILKKILSFNFFLSEKFVKDRNISYVFLYDLAEIVAKE</sequence>
<keyword evidence="1" id="KW-0812">Transmembrane</keyword>
<evidence type="ECO:0000313" key="3">
    <source>
        <dbReference type="Proteomes" id="UP000023152"/>
    </source>
</evidence>
<reference evidence="2 3" key="1">
    <citation type="journal article" date="2013" name="Curr. Biol.">
        <title>The Genome of the Foraminiferan Reticulomyxa filosa.</title>
        <authorList>
            <person name="Glockner G."/>
            <person name="Hulsmann N."/>
            <person name="Schleicher M."/>
            <person name="Noegel A.A."/>
            <person name="Eichinger L."/>
            <person name="Gallinger C."/>
            <person name="Pawlowski J."/>
            <person name="Sierra R."/>
            <person name="Euteneuer U."/>
            <person name="Pillet L."/>
            <person name="Moustafa A."/>
            <person name="Platzer M."/>
            <person name="Groth M."/>
            <person name="Szafranski K."/>
            <person name="Schliwa M."/>
        </authorList>
    </citation>
    <scope>NUCLEOTIDE SEQUENCE [LARGE SCALE GENOMIC DNA]</scope>
</reference>
<comment type="caution">
    <text evidence="2">The sequence shown here is derived from an EMBL/GenBank/DDBJ whole genome shotgun (WGS) entry which is preliminary data.</text>
</comment>
<keyword evidence="3" id="KW-1185">Reference proteome</keyword>
<accession>X6MDD2</accession>
<evidence type="ECO:0000256" key="1">
    <source>
        <dbReference type="SAM" id="Phobius"/>
    </source>
</evidence>
<keyword evidence="1" id="KW-0472">Membrane</keyword>
<protein>
    <submittedName>
        <fullName evidence="2">Uncharacterized protein</fullName>
    </submittedName>
</protein>
<organism evidence="2 3">
    <name type="scientific">Reticulomyxa filosa</name>
    <dbReference type="NCBI Taxonomy" id="46433"/>
    <lineage>
        <taxon>Eukaryota</taxon>
        <taxon>Sar</taxon>
        <taxon>Rhizaria</taxon>
        <taxon>Retaria</taxon>
        <taxon>Foraminifera</taxon>
        <taxon>Monothalamids</taxon>
        <taxon>Reticulomyxidae</taxon>
        <taxon>Reticulomyxa</taxon>
    </lineage>
</organism>
<proteinExistence type="predicted"/>
<dbReference type="AlphaFoldDB" id="X6MDD2"/>
<evidence type="ECO:0000313" key="2">
    <source>
        <dbReference type="EMBL" id="ETO12033.1"/>
    </source>
</evidence>
<feature type="transmembrane region" description="Helical" evidence="1">
    <location>
        <begin position="81"/>
        <end position="105"/>
    </location>
</feature>